<dbReference type="GO" id="GO:0004601">
    <property type="term" value="F:peroxidase activity"/>
    <property type="evidence" value="ECO:0007669"/>
    <property type="project" value="InterPro"/>
</dbReference>
<feature type="non-terminal residue" evidence="1">
    <location>
        <position position="46"/>
    </location>
</feature>
<sequence>FYSQVLKKRGILQIDQELGLDKSSTGIVSRLAADNAEFQRSFARAM</sequence>
<gene>
    <name evidence="1" type="ORF">CRG98_048778</name>
</gene>
<dbReference type="Gene3D" id="1.10.420.10">
    <property type="entry name" value="Peroxidase, domain 2"/>
    <property type="match status" value="1"/>
</dbReference>
<dbReference type="AlphaFoldDB" id="A0A2I0HGL1"/>
<feature type="non-terminal residue" evidence="1">
    <location>
        <position position="1"/>
    </location>
</feature>
<evidence type="ECO:0000313" key="1">
    <source>
        <dbReference type="EMBL" id="PKI30831.1"/>
    </source>
</evidence>
<organism evidence="1 2">
    <name type="scientific">Punica granatum</name>
    <name type="common">Pomegranate</name>
    <dbReference type="NCBI Taxonomy" id="22663"/>
    <lineage>
        <taxon>Eukaryota</taxon>
        <taxon>Viridiplantae</taxon>
        <taxon>Streptophyta</taxon>
        <taxon>Embryophyta</taxon>
        <taxon>Tracheophyta</taxon>
        <taxon>Spermatophyta</taxon>
        <taxon>Magnoliopsida</taxon>
        <taxon>eudicotyledons</taxon>
        <taxon>Gunneridae</taxon>
        <taxon>Pentapetalae</taxon>
        <taxon>rosids</taxon>
        <taxon>malvids</taxon>
        <taxon>Myrtales</taxon>
        <taxon>Lythraceae</taxon>
        <taxon>Punica</taxon>
    </lineage>
</organism>
<keyword evidence="2" id="KW-1185">Reference proteome</keyword>
<dbReference type="InterPro" id="IPR010255">
    <property type="entry name" value="Haem_peroxidase_sf"/>
</dbReference>
<reference evidence="1 2" key="1">
    <citation type="submission" date="2017-11" db="EMBL/GenBank/DDBJ databases">
        <title>De-novo sequencing of pomegranate (Punica granatum L.) genome.</title>
        <authorList>
            <person name="Akparov Z."/>
            <person name="Amiraslanov A."/>
            <person name="Hajiyeva S."/>
            <person name="Abbasov M."/>
            <person name="Kaur K."/>
            <person name="Hamwieh A."/>
            <person name="Solovyev V."/>
            <person name="Salamov A."/>
            <person name="Braich B."/>
            <person name="Kosarev P."/>
            <person name="Mahmoud A."/>
            <person name="Hajiyev E."/>
            <person name="Babayeva S."/>
            <person name="Izzatullayeva V."/>
            <person name="Mammadov A."/>
            <person name="Mammadov A."/>
            <person name="Sharifova S."/>
            <person name="Ojaghi J."/>
            <person name="Eynullazada K."/>
            <person name="Bayramov B."/>
            <person name="Abdulazimova A."/>
            <person name="Shahmuradov I."/>
        </authorList>
    </citation>
    <scope>NUCLEOTIDE SEQUENCE [LARGE SCALE GENOMIC DNA]</scope>
    <source>
        <strain evidence="2">cv. AG2017</strain>
        <tissue evidence="1">Leaf</tissue>
    </source>
</reference>
<dbReference type="EMBL" id="PGOL01024956">
    <property type="protein sequence ID" value="PKI30831.1"/>
    <property type="molecule type" value="Genomic_DNA"/>
</dbReference>
<protein>
    <recommendedName>
        <fullName evidence="3">Peroxidase</fullName>
    </recommendedName>
</protein>
<comment type="caution">
    <text evidence="1">The sequence shown here is derived from an EMBL/GenBank/DDBJ whole genome shotgun (WGS) entry which is preliminary data.</text>
</comment>
<dbReference type="GO" id="GO:0020037">
    <property type="term" value="F:heme binding"/>
    <property type="evidence" value="ECO:0007669"/>
    <property type="project" value="InterPro"/>
</dbReference>
<name>A0A2I0HGL1_PUNGR</name>
<dbReference type="Proteomes" id="UP000233551">
    <property type="component" value="Unassembled WGS sequence"/>
</dbReference>
<accession>A0A2I0HGL1</accession>
<evidence type="ECO:0000313" key="2">
    <source>
        <dbReference type="Proteomes" id="UP000233551"/>
    </source>
</evidence>
<dbReference type="GO" id="GO:0006979">
    <property type="term" value="P:response to oxidative stress"/>
    <property type="evidence" value="ECO:0007669"/>
    <property type="project" value="InterPro"/>
</dbReference>
<evidence type="ECO:0008006" key="3">
    <source>
        <dbReference type="Google" id="ProtNLM"/>
    </source>
</evidence>
<proteinExistence type="predicted"/>
<dbReference type="SUPFAM" id="SSF48113">
    <property type="entry name" value="Heme-dependent peroxidases"/>
    <property type="match status" value="1"/>
</dbReference>